<feature type="domain" description="Tyr recombinase" evidence="3">
    <location>
        <begin position="1"/>
        <end position="137"/>
    </location>
</feature>
<evidence type="ECO:0000259" key="3">
    <source>
        <dbReference type="PROSITE" id="PS51898"/>
    </source>
</evidence>
<keyword evidence="1" id="KW-0229">DNA integration</keyword>
<protein>
    <recommendedName>
        <fullName evidence="3">Tyr recombinase domain-containing protein</fullName>
    </recommendedName>
</protein>
<dbReference type="PANTHER" id="PTHR30349">
    <property type="entry name" value="PHAGE INTEGRASE-RELATED"/>
    <property type="match status" value="1"/>
</dbReference>
<dbReference type="Proteomes" id="UP001500518">
    <property type="component" value="Unassembled WGS sequence"/>
</dbReference>
<sequence length="144" mass="15607">MRLDDIDWRSGQLKVKGKTRRPDRLPLPQGVGDAILAYLAAARPTAIEAHLFLRSQAPFRPFSSSAEIAGIVARTLERGGIEGLPTGSHIFRHSLATNMLRSGAGLESIGTILRHSSPETTAIYAKTDLPMLLKIAQPWPGDLS</sequence>
<evidence type="ECO:0000313" key="4">
    <source>
        <dbReference type="EMBL" id="GAA5063779.1"/>
    </source>
</evidence>
<dbReference type="PROSITE" id="PS51898">
    <property type="entry name" value="TYR_RECOMBINASE"/>
    <property type="match status" value="1"/>
</dbReference>
<name>A0ABP9KTH6_9SPHN</name>
<evidence type="ECO:0000256" key="2">
    <source>
        <dbReference type="ARBA" id="ARBA00023172"/>
    </source>
</evidence>
<keyword evidence="5" id="KW-1185">Reference proteome</keyword>
<dbReference type="InterPro" id="IPR050090">
    <property type="entry name" value="Tyrosine_recombinase_XerCD"/>
</dbReference>
<dbReference type="InterPro" id="IPR002104">
    <property type="entry name" value="Integrase_catalytic"/>
</dbReference>
<dbReference type="EMBL" id="BAABHV010000038">
    <property type="protein sequence ID" value="GAA5063779.1"/>
    <property type="molecule type" value="Genomic_DNA"/>
</dbReference>
<dbReference type="PANTHER" id="PTHR30349:SF90">
    <property type="entry name" value="TYROSINE RECOMBINASE XERD"/>
    <property type="match status" value="1"/>
</dbReference>
<evidence type="ECO:0000256" key="1">
    <source>
        <dbReference type="ARBA" id="ARBA00022908"/>
    </source>
</evidence>
<dbReference type="Gene3D" id="1.10.443.10">
    <property type="entry name" value="Intergrase catalytic core"/>
    <property type="match status" value="1"/>
</dbReference>
<dbReference type="InterPro" id="IPR013762">
    <property type="entry name" value="Integrase-like_cat_sf"/>
</dbReference>
<dbReference type="InterPro" id="IPR011010">
    <property type="entry name" value="DNA_brk_join_enz"/>
</dbReference>
<dbReference type="SUPFAM" id="SSF56349">
    <property type="entry name" value="DNA breaking-rejoining enzymes"/>
    <property type="match status" value="1"/>
</dbReference>
<accession>A0ABP9KTH6</accession>
<evidence type="ECO:0000313" key="5">
    <source>
        <dbReference type="Proteomes" id="UP001500518"/>
    </source>
</evidence>
<reference evidence="5" key="1">
    <citation type="journal article" date="2019" name="Int. J. Syst. Evol. Microbiol.">
        <title>The Global Catalogue of Microorganisms (GCM) 10K type strain sequencing project: providing services to taxonomists for standard genome sequencing and annotation.</title>
        <authorList>
            <consortium name="The Broad Institute Genomics Platform"/>
            <consortium name="The Broad Institute Genome Sequencing Center for Infectious Disease"/>
            <person name="Wu L."/>
            <person name="Ma J."/>
        </authorList>
    </citation>
    <scope>NUCLEOTIDE SEQUENCE [LARGE SCALE GENOMIC DNA]</scope>
    <source>
        <strain evidence="5">JCM 18014</strain>
    </source>
</reference>
<comment type="caution">
    <text evidence="4">The sequence shown here is derived from an EMBL/GenBank/DDBJ whole genome shotgun (WGS) entry which is preliminary data.</text>
</comment>
<keyword evidence="2" id="KW-0233">DNA recombination</keyword>
<dbReference type="Pfam" id="PF00589">
    <property type="entry name" value="Phage_integrase"/>
    <property type="match status" value="1"/>
</dbReference>
<organism evidence="4 5">
    <name type="scientific">Erythrobacter westpacificensis</name>
    <dbReference type="NCBI Taxonomy" id="1055231"/>
    <lineage>
        <taxon>Bacteria</taxon>
        <taxon>Pseudomonadati</taxon>
        <taxon>Pseudomonadota</taxon>
        <taxon>Alphaproteobacteria</taxon>
        <taxon>Sphingomonadales</taxon>
        <taxon>Erythrobacteraceae</taxon>
        <taxon>Erythrobacter/Porphyrobacter group</taxon>
        <taxon>Erythrobacter</taxon>
    </lineage>
</organism>
<proteinExistence type="predicted"/>
<gene>
    <name evidence="4" type="ORF">GCM10023208_35070</name>
</gene>